<evidence type="ECO:0000313" key="3">
    <source>
        <dbReference type="Proteomes" id="UP000733379"/>
    </source>
</evidence>
<dbReference type="EMBL" id="JAHKNI010000016">
    <property type="protein sequence ID" value="MBU3066709.1"/>
    <property type="molecule type" value="Genomic_DNA"/>
</dbReference>
<keyword evidence="3" id="KW-1185">Reference proteome</keyword>
<proteinExistence type="predicted"/>
<comment type="caution">
    <text evidence="2">The sequence shown here is derived from an EMBL/GenBank/DDBJ whole genome shotgun (WGS) entry which is preliminary data.</text>
</comment>
<sequence length="137" mass="15011">MLPLSAGVETTAASYGNLGGVDTTQTPWHGHPHSAPITLPPNTAVWLAAPPPPRDFSVVAWARVADHDRLPQHPALGVTRDDWRRKWELMRAGCPDMQITTEHRVENSEWVANDAAERDGHHLPGEGGAADLRLSHR</sequence>
<dbReference type="RefSeq" id="WP_215922795.1">
    <property type="nucleotide sequence ID" value="NZ_JAHKNI010000016.1"/>
</dbReference>
<dbReference type="Gene3D" id="2.60.40.1180">
    <property type="entry name" value="Golgi alpha-mannosidase II"/>
    <property type="match status" value="1"/>
</dbReference>
<evidence type="ECO:0000313" key="2">
    <source>
        <dbReference type="EMBL" id="MBU3066709.1"/>
    </source>
</evidence>
<feature type="region of interest" description="Disordered" evidence="1">
    <location>
        <begin position="116"/>
        <end position="137"/>
    </location>
</feature>
<gene>
    <name evidence="2" type="ORF">KO481_34985</name>
</gene>
<reference evidence="2 3" key="1">
    <citation type="submission" date="2021-06" db="EMBL/GenBank/DDBJ databases">
        <title>Actinomycetes sequencing.</title>
        <authorList>
            <person name="Shan Q."/>
        </authorList>
    </citation>
    <scope>NUCLEOTIDE SEQUENCE [LARGE SCALE GENOMIC DNA]</scope>
    <source>
        <strain evidence="2 3">NEAU-G5</strain>
    </source>
</reference>
<evidence type="ECO:0000256" key="1">
    <source>
        <dbReference type="SAM" id="MobiDB-lite"/>
    </source>
</evidence>
<dbReference type="Proteomes" id="UP000733379">
    <property type="component" value="Unassembled WGS sequence"/>
</dbReference>
<accession>A0ABS6B8S2</accession>
<organism evidence="2 3">
    <name type="scientific">Nocardia albiluteola</name>
    <dbReference type="NCBI Taxonomy" id="2842303"/>
    <lineage>
        <taxon>Bacteria</taxon>
        <taxon>Bacillati</taxon>
        <taxon>Actinomycetota</taxon>
        <taxon>Actinomycetes</taxon>
        <taxon>Mycobacteriales</taxon>
        <taxon>Nocardiaceae</taxon>
        <taxon>Nocardia</taxon>
    </lineage>
</organism>
<name>A0ABS6B8S2_9NOCA</name>
<dbReference type="InterPro" id="IPR013780">
    <property type="entry name" value="Glyco_hydro_b"/>
</dbReference>
<protein>
    <submittedName>
        <fullName evidence="2">Uncharacterized protein</fullName>
    </submittedName>
</protein>